<dbReference type="EMBL" id="HBFB01035457">
    <property type="protein sequence ID" value="CAD8695727.1"/>
    <property type="molecule type" value="Transcribed_RNA"/>
</dbReference>
<protein>
    <submittedName>
        <fullName evidence="3">Uncharacterized protein</fullName>
    </submittedName>
</protein>
<evidence type="ECO:0000313" key="3">
    <source>
        <dbReference type="EMBL" id="CAD8695727.1"/>
    </source>
</evidence>
<dbReference type="AlphaFoldDB" id="A0A7S0S551"/>
<organism evidence="3">
    <name type="scientific">Chlamydomonas leiostraca</name>
    <dbReference type="NCBI Taxonomy" id="1034604"/>
    <lineage>
        <taxon>Eukaryota</taxon>
        <taxon>Viridiplantae</taxon>
        <taxon>Chlorophyta</taxon>
        <taxon>core chlorophytes</taxon>
        <taxon>Chlorophyceae</taxon>
        <taxon>CS clade</taxon>
        <taxon>Chlamydomonadales</taxon>
        <taxon>Chlamydomonadaceae</taxon>
        <taxon>Chlamydomonas</taxon>
    </lineage>
</organism>
<evidence type="ECO:0000256" key="1">
    <source>
        <dbReference type="SAM" id="MobiDB-lite"/>
    </source>
</evidence>
<feature type="region of interest" description="Disordered" evidence="1">
    <location>
        <begin position="146"/>
        <end position="171"/>
    </location>
</feature>
<gene>
    <name evidence="3" type="ORF">CLEI1391_LOCUS19913</name>
</gene>
<accession>A0A7S0S551</accession>
<proteinExistence type="predicted"/>
<feature type="transmembrane region" description="Helical" evidence="2">
    <location>
        <begin position="107"/>
        <end position="126"/>
    </location>
</feature>
<keyword evidence="2" id="KW-1133">Transmembrane helix</keyword>
<keyword evidence="2" id="KW-0472">Membrane</keyword>
<sequence length="171" mass="19217">MHPTLLRTVPGASTSQLYASTSGSRIPCPAAPMSRSRRLIPPRAITEQQPASSDPAPAGTRKQDPDVLFDFDWFHYTPKWYKPQTVVLAGASFIIGCNLASEPGLKTTVLAGIPTLFFFWMFLWMVPRQFRDYARAWVSTHPECEAKERERARERARVAAADKDAKDAQQH</sequence>
<keyword evidence="2" id="KW-0812">Transmembrane</keyword>
<reference evidence="3" key="1">
    <citation type="submission" date="2021-01" db="EMBL/GenBank/DDBJ databases">
        <authorList>
            <person name="Corre E."/>
            <person name="Pelletier E."/>
            <person name="Niang G."/>
            <person name="Scheremetjew M."/>
            <person name="Finn R."/>
            <person name="Kale V."/>
            <person name="Holt S."/>
            <person name="Cochrane G."/>
            <person name="Meng A."/>
            <person name="Brown T."/>
            <person name="Cohen L."/>
        </authorList>
    </citation>
    <scope>NUCLEOTIDE SEQUENCE</scope>
    <source>
        <strain evidence="3">SAG 11-49</strain>
    </source>
</reference>
<name>A0A7S0S551_9CHLO</name>
<evidence type="ECO:0000256" key="2">
    <source>
        <dbReference type="SAM" id="Phobius"/>
    </source>
</evidence>